<proteinExistence type="predicted"/>
<gene>
    <name evidence="2" type="ORF">JR316_002130</name>
</gene>
<dbReference type="OrthoDB" id="3164380at2759"/>
<comment type="caution">
    <text evidence="2">The sequence shown here is derived from an EMBL/GenBank/DDBJ whole genome shotgun (WGS) entry which is preliminary data.</text>
</comment>
<sequence>MSDVLSNFGCLDELTQVIYQSIYKFVVLSTVTDDKWNIFIGLSGTQGRWWRGCWTEDDIHRIFGSKSSDKLLESFAEKLAEAFIEGEMCISDWSPDKGADIKFTLGPTSRKPMHVSLIEMSPEEAAAHATTIFIEIAVQAQSRKCRLYPSSSTEHTPQTFTPPTTVHNVSGGLSSTSKRKETSPEPRPRQESVERSPPKTSAIKVTKDTKLLKSHVKPPTRPQPGPSTQKPIARAQKGASLANPNKKARTYKPIEFESDDE</sequence>
<name>A0A8H7Y4S4_PSICU</name>
<evidence type="ECO:0000256" key="1">
    <source>
        <dbReference type="SAM" id="MobiDB-lite"/>
    </source>
</evidence>
<organism evidence="2">
    <name type="scientific">Psilocybe cubensis</name>
    <name type="common">Psychedelic mushroom</name>
    <name type="synonym">Stropharia cubensis</name>
    <dbReference type="NCBI Taxonomy" id="181762"/>
    <lineage>
        <taxon>Eukaryota</taxon>
        <taxon>Fungi</taxon>
        <taxon>Dikarya</taxon>
        <taxon>Basidiomycota</taxon>
        <taxon>Agaricomycotina</taxon>
        <taxon>Agaricomycetes</taxon>
        <taxon>Agaricomycetidae</taxon>
        <taxon>Agaricales</taxon>
        <taxon>Agaricineae</taxon>
        <taxon>Strophariaceae</taxon>
        <taxon>Psilocybe</taxon>
    </lineage>
</organism>
<feature type="compositionally biased region" description="Polar residues" evidence="1">
    <location>
        <begin position="149"/>
        <end position="176"/>
    </location>
</feature>
<protein>
    <submittedName>
        <fullName evidence="2">Uncharacterized protein</fullName>
    </submittedName>
</protein>
<evidence type="ECO:0000313" key="2">
    <source>
        <dbReference type="EMBL" id="KAG5172628.1"/>
    </source>
</evidence>
<dbReference type="AlphaFoldDB" id="A0A8H7Y4S4"/>
<dbReference type="EMBL" id="JAFIQS010000002">
    <property type="protein sequence ID" value="KAG5172628.1"/>
    <property type="molecule type" value="Genomic_DNA"/>
</dbReference>
<feature type="compositionally biased region" description="Basic and acidic residues" evidence="1">
    <location>
        <begin position="178"/>
        <end position="197"/>
    </location>
</feature>
<feature type="region of interest" description="Disordered" evidence="1">
    <location>
        <begin position="148"/>
        <end position="261"/>
    </location>
</feature>
<accession>A0A8H7Y4S4</accession>
<reference evidence="2" key="1">
    <citation type="submission" date="2021-02" db="EMBL/GenBank/DDBJ databases">
        <title>Psilocybe cubensis genome.</title>
        <authorList>
            <person name="Mckernan K.J."/>
            <person name="Crawford S."/>
            <person name="Trippe A."/>
            <person name="Kane L.T."/>
            <person name="Mclaughlin S."/>
        </authorList>
    </citation>
    <scope>NUCLEOTIDE SEQUENCE [LARGE SCALE GENOMIC DNA]</scope>
    <source>
        <strain evidence="2">MGC-MH-2018</strain>
    </source>
</reference>